<evidence type="ECO:0000313" key="3">
    <source>
        <dbReference type="Proteomes" id="UP000254880"/>
    </source>
</evidence>
<evidence type="ECO:0000259" key="1">
    <source>
        <dbReference type="PROSITE" id="PS50943"/>
    </source>
</evidence>
<dbReference type="AlphaFoldDB" id="A0A380ALB3"/>
<dbReference type="Gene3D" id="1.10.260.40">
    <property type="entry name" value="lambda repressor-like DNA-binding domains"/>
    <property type="match status" value="1"/>
</dbReference>
<reference evidence="2 3" key="1">
    <citation type="submission" date="2018-06" db="EMBL/GenBank/DDBJ databases">
        <authorList>
            <consortium name="Pathogen Informatics"/>
            <person name="Doyle S."/>
        </authorList>
    </citation>
    <scope>NUCLEOTIDE SEQUENCE [LARGE SCALE GENOMIC DNA]</scope>
    <source>
        <strain evidence="2 3">NCTC9783</strain>
    </source>
</reference>
<dbReference type="GO" id="GO:0003677">
    <property type="term" value="F:DNA binding"/>
    <property type="evidence" value="ECO:0007669"/>
    <property type="project" value="InterPro"/>
</dbReference>
<accession>A0A380ALB3</accession>
<evidence type="ECO:0000313" key="2">
    <source>
        <dbReference type="EMBL" id="SUI83241.1"/>
    </source>
</evidence>
<dbReference type="InterPro" id="IPR001387">
    <property type="entry name" value="Cro/C1-type_HTH"/>
</dbReference>
<dbReference type="EMBL" id="UGYT01000001">
    <property type="protein sequence ID" value="SUI83241.1"/>
    <property type="molecule type" value="Genomic_DNA"/>
</dbReference>
<dbReference type="Proteomes" id="UP000254880">
    <property type="component" value="Unassembled WGS sequence"/>
</dbReference>
<gene>
    <name evidence="2" type="ORF">NCTC9783_02969</name>
</gene>
<dbReference type="SMART" id="SM00530">
    <property type="entry name" value="HTH_XRE"/>
    <property type="match status" value="1"/>
</dbReference>
<name>A0A380ALB3_SHIFL</name>
<dbReference type="PROSITE" id="PS50943">
    <property type="entry name" value="HTH_CROC1"/>
    <property type="match status" value="1"/>
</dbReference>
<organism evidence="2 3">
    <name type="scientific">Shigella flexneri</name>
    <dbReference type="NCBI Taxonomy" id="623"/>
    <lineage>
        <taxon>Bacteria</taxon>
        <taxon>Pseudomonadati</taxon>
        <taxon>Pseudomonadota</taxon>
        <taxon>Gammaproteobacteria</taxon>
        <taxon>Enterobacterales</taxon>
        <taxon>Enterobacteriaceae</taxon>
        <taxon>Shigella</taxon>
    </lineage>
</organism>
<sequence>MILYQFVNDIVVRFCVPVKVIYMHLSIGERLREERLRLELSQAALGEIGGVRKQAQLLYEKGERNPDTAYLSAISKFGVDIQYVVVGERSVSALSNDESELLSLYRSAPLAVKAAALAALTAGSSASVSVNVSGNSNRVAGGDYHEK</sequence>
<dbReference type="SUPFAM" id="SSF47413">
    <property type="entry name" value="lambda repressor-like DNA-binding domains"/>
    <property type="match status" value="1"/>
</dbReference>
<dbReference type="InterPro" id="IPR010982">
    <property type="entry name" value="Lambda_DNA-bd_dom_sf"/>
</dbReference>
<proteinExistence type="predicted"/>
<protein>
    <submittedName>
        <fullName evidence="2">Transcriptional repressor DicA</fullName>
    </submittedName>
</protein>
<feature type="domain" description="HTH cro/C1-type" evidence="1">
    <location>
        <begin position="31"/>
        <end position="84"/>
    </location>
</feature>